<name>A0ABR2FDY6_9ROSI</name>
<proteinExistence type="predicted"/>
<dbReference type="EMBL" id="JBBPBM010000006">
    <property type="protein sequence ID" value="KAK8579131.1"/>
    <property type="molecule type" value="Genomic_DNA"/>
</dbReference>
<dbReference type="Proteomes" id="UP001472677">
    <property type="component" value="Unassembled WGS sequence"/>
</dbReference>
<evidence type="ECO:0000313" key="2">
    <source>
        <dbReference type="Proteomes" id="UP001472677"/>
    </source>
</evidence>
<evidence type="ECO:0000313" key="1">
    <source>
        <dbReference type="EMBL" id="KAK8579131.1"/>
    </source>
</evidence>
<comment type="caution">
    <text evidence="1">The sequence shown here is derived from an EMBL/GenBank/DDBJ whole genome shotgun (WGS) entry which is preliminary data.</text>
</comment>
<protein>
    <submittedName>
        <fullName evidence="1">Uncharacterized protein</fullName>
    </submittedName>
</protein>
<reference evidence="1 2" key="1">
    <citation type="journal article" date="2024" name="G3 (Bethesda)">
        <title>Genome assembly of Hibiscus sabdariffa L. provides insights into metabolisms of medicinal natural products.</title>
        <authorList>
            <person name="Kim T."/>
        </authorList>
    </citation>
    <scope>NUCLEOTIDE SEQUENCE [LARGE SCALE GENOMIC DNA]</scope>
    <source>
        <strain evidence="1">TK-2024</strain>
        <tissue evidence="1">Old leaves</tissue>
    </source>
</reference>
<accession>A0ABR2FDY6</accession>
<gene>
    <name evidence="1" type="ORF">V6N12_069461</name>
</gene>
<organism evidence="1 2">
    <name type="scientific">Hibiscus sabdariffa</name>
    <name type="common">roselle</name>
    <dbReference type="NCBI Taxonomy" id="183260"/>
    <lineage>
        <taxon>Eukaryota</taxon>
        <taxon>Viridiplantae</taxon>
        <taxon>Streptophyta</taxon>
        <taxon>Embryophyta</taxon>
        <taxon>Tracheophyta</taxon>
        <taxon>Spermatophyta</taxon>
        <taxon>Magnoliopsida</taxon>
        <taxon>eudicotyledons</taxon>
        <taxon>Gunneridae</taxon>
        <taxon>Pentapetalae</taxon>
        <taxon>rosids</taxon>
        <taxon>malvids</taxon>
        <taxon>Malvales</taxon>
        <taxon>Malvaceae</taxon>
        <taxon>Malvoideae</taxon>
        <taxon>Hibiscus</taxon>
    </lineage>
</organism>
<sequence length="119" mass="12932">MGFNIVFVVATEAARNKASAVCGGNAIASQEFKSEVGGKEISNASQLPQVNNVTRNDDDFEDDQFYASLDLDVMETQATMLLKNKSEPPLEKQEINVQPNPDLQNGGVQALPSFDLGIW</sequence>
<keyword evidence="2" id="KW-1185">Reference proteome</keyword>